<accession>A0A9D1M1K2</accession>
<name>A0A9D1M1K2_9FIRM</name>
<feature type="transmembrane region" description="Helical" evidence="2">
    <location>
        <begin position="20"/>
        <end position="39"/>
    </location>
</feature>
<dbReference type="Proteomes" id="UP000824093">
    <property type="component" value="Unassembled WGS sequence"/>
</dbReference>
<dbReference type="EMBL" id="DVNH01000048">
    <property type="protein sequence ID" value="HIU52183.1"/>
    <property type="molecule type" value="Genomic_DNA"/>
</dbReference>
<proteinExistence type="predicted"/>
<keyword evidence="2" id="KW-0472">Membrane</keyword>
<feature type="non-terminal residue" evidence="3">
    <location>
        <position position="415"/>
    </location>
</feature>
<sequence length="415" mass="48396">MSKKEVKRNTKGRKVKSPIFLMIGLIVFIILTIAIYYIFLNFREIMRIEYEGYAISGKEITETLLGNNSEEDNNKKSIFLTKVYEQDKLYKKVNDYFVGENKKEEINLSYPIYINDNTALYNLSQEIKLITSEFEEVSGYPSLTVSNGIVYNESDLERVDEKEYIFLKNESNIFTNLKEIKIQTVANECTIPVNSNIYFDKEEIRYYEIKKDTLRYKEIKDIDTQSKIKIGEKEVRYEELLTVLRLNQTENQVATKEEIVEEDTSKENERNQEKVEKEEPEEQQEEEEPQPGAYIKPEVTCSPFKANVYTASTELTIKDPSSKILEPVTFIFRKDGRIYLRKTYTTSGSIEVKGLTPNTSYEIEGSYIYENEVGQKVENTFYKDTITTTGFENLDPITLSFENGEIFSNKIQLKN</sequence>
<keyword evidence="2" id="KW-0812">Transmembrane</keyword>
<evidence type="ECO:0000256" key="2">
    <source>
        <dbReference type="SAM" id="Phobius"/>
    </source>
</evidence>
<keyword evidence="2" id="KW-1133">Transmembrane helix</keyword>
<protein>
    <submittedName>
        <fullName evidence="3">Uncharacterized protein</fullName>
    </submittedName>
</protein>
<evidence type="ECO:0000256" key="1">
    <source>
        <dbReference type="SAM" id="MobiDB-lite"/>
    </source>
</evidence>
<feature type="compositionally biased region" description="Basic and acidic residues" evidence="1">
    <location>
        <begin position="255"/>
        <end position="277"/>
    </location>
</feature>
<comment type="caution">
    <text evidence="3">The sequence shown here is derived from an EMBL/GenBank/DDBJ whole genome shotgun (WGS) entry which is preliminary data.</text>
</comment>
<evidence type="ECO:0000313" key="4">
    <source>
        <dbReference type="Proteomes" id="UP000824093"/>
    </source>
</evidence>
<gene>
    <name evidence="3" type="ORF">IAB70_06200</name>
</gene>
<feature type="compositionally biased region" description="Acidic residues" evidence="1">
    <location>
        <begin position="278"/>
        <end position="289"/>
    </location>
</feature>
<feature type="region of interest" description="Disordered" evidence="1">
    <location>
        <begin position="255"/>
        <end position="297"/>
    </location>
</feature>
<organism evidence="3 4">
    <name type="scientific">Candidatus Merdicola faecigallinarum</name>
    <dbReference type="NCBI Taxonomy" id="2840862"/>
    <lineage>
        <taxon>Bacteria</taxon>
        <taxon>Bacillati</taxon>
        <taxon>Bacillota</taxon>
        <taxon>Clostridia</taxon>
        <taxon>Candidatus Merdicola</taxon>
    </lineage>
</organism>
<reference evidence="3" key="1">
    <citation type="submission" date="2020-10" db="EMBL/GenBank/DDBJ databases">
        <authorList>
            <person name="Gilroy R."/>
        </authorList>
    </citation>
    <scope>NUCLEOTIDE SEQUENCE</scope>
    <source>
        <strain evidence="3">CHK195-15760</strain>
    </source>
</reference>
<dbReference type="AlphaFoldDB" id="A0A9D1M1K2"/>
<evidence type="ECO:0000313" key="3">
    <source>
        <dbReference type="EMBL" id="HIU52183.1"/>
    </source>
</evidence>
<reference evidence="3" key="2">
    <citation type="journal article" date="2021" name="PeerJ">
        <title>Extensive microbial diversity within the chicken gut microbiome revealed by metagenomics and culture.</title>
        <authorList>
            <person name="Gilroy R."/>
            <person name="Ravi A."/>
            <person name="Getino M."/>
            <person name="Pursley I."/>
            <person name="Horton D.L."/>
            <person name="Alikhan N.F."/>
            <person name="Baker D."/>
            <person name="Gharbi K."/>
            <person name="Hall N."/>
            <person name="Watson M."/>
            <person name="Adriaenssens E.M."/>
            <person name="Foster-Nyarko E."/>
            <person name="Jarju S."/>
            <person name="Secka A."/>
            <person name="Antonio M."/>
            <person name="Oren A."/>
            <person name="Chaudhuri R.R."/>
            <person name="La Ragione R."/>
            <person name="Hildebrand F."/>
            <person name="Pallen M.J."/>
        </authorList>
    </citation>
    <scope>NUCLEOTIDE SEQUENCE</scope>
    <source>
        <strain evidence="3">CHK195-15760</strain>
    </source>
</reference>